<feature type="transmembrane region" description="Helical" evidence="1">
    <location>
        <begin position="75"/>
        <end position="94"/>
    </location>
</feature>
<keyword evidence="3" id="KW-1185">Reference proteome</keyword>
<proteinExistence type="predicted"/>
<keyword evidence="1" id="KW-0472">Membrane</keyword>
<dbReference type="Proteomes" id="UP001165122">
    <property type="component" value="Unassembled WGS sequence"/>
</dbReference>
<protein>
    <submittedName>
        <fullName evidence="2">Uncharacterized protein</fullName>
    </submittedName>
</protein>
<feature type="transmembrane region" description="Helical" evidence="1">
    <location>
        <begin position="130"/>
        <end position="152"/>
    </location>
</feature>
<dbReference type="AlphaFoldDB" id="A0A9W7FUI6"/>
<reference evidence="3" key="1">
    <citation type="journal article" date="2023" name="Commun. Biol.">
        <title>Genome analysis of Parmales, the sister group of diatoms, reveals the evolutionary specialization of diatoms from phago-mixotrophs to photoautotrophs.</title>
        <authorList>
            <person name="Ban H."/>
            <person name="Sato S."/>
            <person name="Yoshikawa S."/>
            <person name="Yamada K."/>
            <person name="Nakamura Y."/>
            <person name="Ichinomiya M."/>
            <person name="Sato N."/>
            <person name="Blanc-Mathieu R."/>
            <person name="Endo H."/>
            <person name="Kuwata A."/>
            <person name="Ogata H."/>
        </authorList>
    </citation>
    <scope>NUCLEOTIDE SEQUENCE [LARGE SCALE GENOMIC DNA]</scope>
    <source>
        <strain evidence="3">NIES 3700</strain>
    </source>
</reference>
<keyword evidence="1" id="KW-1133">Transmembrane helix</keyword>
<name>A0A9W7FUI6_9STRA</name>
<evidence type="ECO:0000313" key="2">
    <source>
        <dbReference type="EMBL" id="GMI18191.1"/>
    </source>
</evidence>
<comment type="caution">
    <text evidence="2">The sequence shown here is derived from an EMBL/GenBank/DDBJ whole genome shotgun (WGS) entry which is preliminary data.</text>
</comment>
<sequence>MRRENAYSFVKPLTYFPASLLSAPRTTLRNNVFVTPSRERVELAFSVEEGGGIDVMQTLQASPQFDAVGLSPPTIIALTIVCLVPFIWATYEFWTRIANGQQFGTGKDSVMIGVPNDPKKSRGTRVLGQGALNTAYVLFAIAGVVLAVSFYGSLTPMMNELPTYSEIPKLSPAESLVGMVFHPPTK</sequence>
<dbReference type="EMBL" id="BRXW01000325">
    <property type="protein sequence ID" value="GMI18191.1"/>
    <property type="molecule type" value="Genomic_DNA"/>
</dbReference>
<evidence type="ECO:0000313" key="3">
    <source>
        <dbReference type="Proteomes" id="UP001165122"/>
    </source>
</evidence>
<organism evidence="2 3">
    <name type="scientific">Triparma laevis f. longispina</name>
    <dbReference type="NCBI Taxonomy" id="1714387"/>
    <lineage>
        <taxon>Eukaryota</taxon>
        <taxon>Sar</taxon>
        <taxon>Stramenopiles</taxon>
        <taxon>Ochrophyta</taxon>
        <taxon>Bolidophyceae</taxon>
        <taxon>Parmales</taxon>
        <taxon>Triparmaceae</taxon>
        <taxon>Triparma</taxon>
    </lineage>
</organism>
<evidence type="ECO:0000256" key="1">
    <source>
        <dbReference type="SAM" id="Phobius"/>
    </source>
</evidence>
<keyword evidence="1" id="KW-0812">Transmembrane</keyword>
<dbReference type="OrthoDB" id="410714at2759"/>
<gene>
    <name evidence="2" type="ORF">TrLO_g966</name>
</gene>
<accession>A0A9W7FUI6</accession>